<keyword evidence="3" id="KW-0472">Membrane</keyword>
<dbReference type="InterPro" id="IPR016126">
    <property type="entry name" value="Secretoglobin"/>
</dbReference>
<keyword evidence="4" id="KW-0732">Signal</keyword>
<protein>
    <submittedName>
        <fullName evidence="5">Secretoglobin family 2A member 1</fullName>
    </submittedName>
</protein>
<dbReference type="PANTHER" id="PTHR14037:SF4">
    <property type="entry name" value="MAMMAGLOBIN-B"/>
    <property type="match status" value="1"/>
</dbReference>
<dbReference type="PROSITE" id="PS51311">
    <property type="entry name" value="SCGB"/>
    <property type="match status" value="1"/>
</dbReference>
<accession>A0A5N4DP59</accession>
<evidence type="ECO:0000313" key="5">
    <source>
        <dbReference type="EMBL" id="KAB1272869.1"/>
    </source>
</evidence>
<evidence type="ECO:0000313" key="6">
    <source>
        <dbReference type="Proteomes" id="UP000299084"/>
    </source>
</evidence>
<proteinExistence type="predicted"/>
<reference evidence="5 6" key="1">
    <citation type="journal article" date="2019" name="Mol. Ecol. Resour.">
        <title>Improving Illumina assemblies with Hi-C and long reads: an example with the North African dromedary.</title>
        <authorList>
            <person name="Elbers J.P."/>
            <person name="Rogers M.F."/>
            <person name="Perelman P.L."/>
            <person name="Proskuryakova A.A."/>
            <person name="Serdyukova N.A."/>
            <person name="Johnson W.E."/>
            <person name="Horin P."/>
            <person name="Corander J."/>
            <person name="Murphy D."/>
            <person name="Burger P.A."/>
        </authorList>
    </citation>
    <scope>NUCLEOTIDE SEQUENCE [LARGE SCALE GENOMIC DNA]</scope>
    <source>
        <strain evidence="5">Drom800</strain>
        <tissue evidence="5">Blood</tissue>
    </source>
</reference>
<evidence type="ECO:0000256" key="2">
    <source>
        <dbReference type="ARBA" id="ARBA00022525"/>
    </source>
</evidence>
<dbReference type="STRING" id="9838.ENSCDRP00005008993"/>
<evidence type="ECO:0000256" key="4">
    <source>
        <dbReference type="SAM" id="SignalP"/>
    </source>
</evidence>
<dbReference type="Proteomes" id="UP000299084">
    <property type="component" value="Unassembled WGS sequence"/>
</dbReference>
<dbReference type="GO" id="GO:0005615">
    <property type="term" value="C:extracellular space"/>
    <property type="evidence" value="ECO:0007669"/>
    <property type="project" value="TreeGrafter"/>
</dbReference>
<dbReference type="SUPFAM" id="SSF48201">
    <property type="entry name" value="Uteroglobin-like"/>
    <property type="match status" value="1"/>
</dbReference>
<dbReference type="AlphaFoldDB" id="A0A5N4DP59"/>
<sequence length="128" mass="14522">MKLVMVLMLVALPLYCYAGSGCSVLGKAVEDGINTNVSMAEYILSLQEFIDDEDTANAIGELKQCFLSQSNETLDNFRVMMVILAFSDIKAYTIVLSVLCINFPRDLWLRRQRLLIRINHNLSFFSVF</sequence>
<feature type="signal peptide" evidence="4">
    <location>
        <begin position="1"/>
        <end position="18"/>
    </location>
</feature>
<dbReference type="CDD" id="cd00633">
    <property type="entry name" value="Secretoglobin"/>
    <property type="match status" value="1"/>
</dbReference>
<feature type="chain" id="PRO_5024345277" evidence="4">
    <location>
        <begin position="19"/>
        <end position="128"/>
    </location>
</feature>
<evidence type="ECO:0000256" key="3">
    <source>
        <dbReference type="SAM" id="Phobius"/>
    </source>
</evidence>
<keyword evidence="2" id="KW-0964">Secreted</keyword>
<comment type="caution">
    <text evidence="5">The sequence shown here is derived from an EMBL/GenBank/DDBJ whole genome shotgun (WGS) entry which is preliminary data.</text>
</comment>
<keyword evidence="6" id="KW-1185">Reference proteome</keyword>
<feature type="transmembrane region" description="Helical" evidence="3">
    <location>
        <begin position="79"/>
        <end position="103"/>
    </location>
</feature>
<dbReference type="GO" id="GO:0030521">
    <property type="term" value="P:androgen receptor signaling pathway"/>
    <property type="evidence" value="ECO:0007669"/>
    <property type="project" value="TreeGrafter"/>
</dbReference>
<dbReference type="Pfam" id="PF01099">
    <property type="entry name" value="Uteroglobin"/>
    <property type="match status" value="1"/>
</dbReference>
<dbReference type="InterPro" id="IPR035960">
    <property type="entry name" value="Secretoglobin_sf"/>
</dbReference>
<evidence type="ECO:0000256" key="1">
    <source>
        <dbReference type="ARBA" id="ARBA00004613"/>
    </source>
</evidence>
<dbReference type="EMBL" id="JWIN03000010">
    <property type="protein sequence ID" value="KAB1272869.1"/>
    <property type="molecule type" value="Genomic_DNA"/>
</dbReference>
<name>A0A5N4DP59_CAMDR</name>
<keyword evidence="3" id="KW-1133">Transmembrane helix</keyword>
<keyword evidence="3" id="KW-0812">Transmembrane</keyword>
<dbReference type="PROSITE" id="PS51257">
    <property type="entry name" value="PROKAR_LIPOPROTEIN"/>
    <property type="match status" value="1"/>
</dbReference>
<dbReference type="PANTHER" id="PTHR14037">
    <property type="entry name" value="MAMMAGLOBIN-RELATED"/>
    <property type="match status" value="1"/>
</dbReference>
<organism evidence="5 6">
    <name type="scientific">Camelus dromedarius</name>
    <name type="common">Dromedary</name>
    <name type="synonym">Arabian camel</name>
    <dbReference type="NCBI Taxonomy" id="9838"/>
    <lineage>
        <taxon>Eukaryota</taxon>
        <taxon>Metazoa</taxon>
        <taxon>Chordata</taxon>
        <taxon>Craniata</taxon>
        <taxon>Vertebrata</taxon>
        <taxon>Euteleostomi</taxon>
        <taxon>Mammalia</taxon>
        <taxon>Eutheria</taxon>
        <taxon>Laurasiatheria</taxon>
        <taxon>Artiodactyla</taxon>
        <taxon>Tylopoda</taxon>
        <taxon>Camelidae</taxon>
        <taxon>Camelus</taxon>
    </lineage>
</organism>
<comment type="subcellular location">
    <subcellularLocation>
        <location evidence="1">Secreted</location>
    </subcellularLocation>
</comment>
<gene>
    <name evidence="5" type="ORF">Cadr_000014348</name>
</gene>